<feature type="compositionally biased region" description="Basic residues" evidence="1">
    <location>
        <begin position="593"/>
        <end position="602"/>
    </location>
</feature>
<evidence type="ECO:0000256" key="1">
    <source>
        <dbReference type="SAM" id="MobiDB-lite"/>
    </source>
</evidence>
<sequence length="602" mass="66386">MIGKVTRGTKVAGLLYYLYGPGKANEHRDPHLIAGWRDPAELEPPLRPNGTRDFRYLGGLLDRTVTALGPHNHVKPVWQCSIRAAPDDPILTDAQWADIAHRVMDRVGLAPAGDDEAVRWIAVRHAADHIHLVATLARQDGTRPEIWNDFYKVADACRTIERHYGLRAAPPCDRTAARPPGRAETEKARRHRRDEAPRTTLRRHVSTAAAGARSEAEFFDRLAAGGVRVRKRFSDRRPDEATGYAVALLDDATASGEPVWYGGGKLAADLSLPRLRARWSKPSEAGGPVSGRWLSARTARAALRQSVADAADRSRNETEFFTRLEEAGLRVRKRFSELHPGEITGYAVTLPEYTGSDGAPLWHSGGSLSDRLTLPRLRQRWQTPEAPADDRLTLTFEERQALYDDAARAAAHATEHIRRYGRFDPARAADAAWATSDVLHSAARSLGNRELSRAADAYDRAAREPFARIPTPTPAGDALRTIARVFALVPGEAARDGRTLLLFIANLVTLIEAVAELRDIQRRPVQVGAAATARGRVSGRNTALETRQEQPADRDGELNEIARFISSEFPTPIFEATQKPTAGSSERDATSPVRRHPRGPQR</sequence>
<gene>
    <name evidence="3" type="ORF">DPM19_34450</name>
</gene>
<accession>A0A365GV41</accession>
<comment type="caution">
    <text evidence="3">The sequence shown here is derived from an EMBL/GenBank/DDBJ whole genome shotgun (WGS) entry which is preliminary data.</text>
</comment>
<feature type="region of interest" description="Disordered" evidence="1">
    <location>
        <begin position="570"/>
        <end position="602"/>
    </location>
</feature>
<feature type="domain" description="MobA/VirD2-like nuclease" evidence="2">
    <location>
        <begin position="73"/>
        <end position="166"/>
    </location>
</feature>
<proteinExistence type="predicted"/>
<dbReference type="Proteomes" id="UP000251891">
    <property type="component" value="Unassembled WGS sequence"/>
</dbReference>
<evidence type="ECO:0000259" key="2">
    <source>
        <dbReference type="Pfam" id="PF03432"/>
    </source>
</evidence>
<dbReference type="Pfam" id="PF03432">
    <property type="entry name" value="Relaxase"/>
    <property type="match status" value="1"/>
</dbReference>
<feature type="compositionally biased region" description="Basic and acidic residues" evidence="1">
    <location>
        <begin position="181"/>
        <end position="197"/>
    </location>
</feature>
<dbReference type="InterPro" id="IPR005094">
    <property type="entry name" value="Endonuclease_MobA/VirD2"/>
</dbReference>
<protein>
    <recommendedName>
        <fullName evidence="2">MobA/VirD2-like nuclease domain-containing protein</fullName>
    </recommendedName>
</protein>
<name>A0A365GV41_9ACTN</name>
<dbReference type="EMBL" id="QLYX01000027">
    <property type="protein sequence ID" value="RAY10658.1"/>
    <property type="molecule type" value="Genomic_DNA"/>
</dbReference>
<organism evidence="3 4">
    <name type="scientific">Actinomadura craniellae</name>
    <dbReference type="NCBI Taxonomy" id="2231787"/>
    <lineage>
        <taxon>Bacteria</taxon>
        <taxon>Bacillati</taxon>
        <taxon>Actinomycetota</taxon>
        <taxon>Actinomycetes</taxon>
        <taxon>Streptosporangiales</taxon>
        <taxon>Thermomonosporaceae</taxon>
        <taxon>Actinomadura</taxon>
    </lineage>
</organism>
<dbReference type="AlphaFoldDB" id="A0A365GV41"/>
<reference evidence="3 4" key="1">
    <citation type="submission" date="2018-06" db="EMBL/GenBank/DDBJ databases">
        <title>Actinomadura craniellae sp. nov. isolated from marine sponge Craniella sp.</title>
        <authorList>
            <person name="Li L."/>
            <person name="Xu Q.H."/>
            <person name="Lin H.W."/>
            <person name="Lu Y.H."/>
        </authorList>
    </citation>
    <scope>NUCLEOTIDE SEQUENCE [LARGE SCALE GENOMIC DNA]</scope>
    <source>
        <strain evidence="3 4">LHW63021</strain>
    </source>
</reference>
<feature type="region of interest" description="Disordered" evidence="1">
    <location>
        <begin position="170"/>
        <end position="200"/>
    </location>
</feature>
<evidence type="ECO:0000313" key="4">
    <source>
        <dbReference type="Proteomes" id="UP000251891"/>
    </source>
</evidence>
<evidence type="ECO:0000313" key="3">
    <source>
        <dbReference type="EMBL" id="RAY10658.1"/>
    </source>
</evidence>
<keyword evidence="4" id="KW-1185">Reference proteome</keyword>